<feature type="transmembrane region" description="Helical" evidence="1">
    <location>
        <begin position="218"/>
        <end position="235"/>
    </location>
</feature>
<name>A0ABV9NGL0_9GAMM</name>
<feature type="transmembrane region" description="Helical" evidence="1">
    <location>
        <begin position="132"/>
        <end position="152"/>
    </location>
</feature>
<dbReference type="RefSeq" id="WP_377002942.1">
    <property type="nucleotide sequence ID" value="NZ_JBHSGG010000002.1"/>
</dbReference>
<evidence type="ECO:0000313" key="3">
    <source>
        <dbReference type="Proteomes" id="UP001595892"/>
    </source>
</evidence>
<sequence length="236" mass="25485">MSPVLPTFLIAVALAAVHVGAGTMRTVEDRRRSRWLSAAGGASAAYIFVHVLPYMAAAHAREGMDSEKLYFLIALAGLVGYYGIERHVRLAAERAGGTRRGIDRVFWVHVGSFAFYSLVIGCLLLDRDAPGLASLLLYGGAMGLHFLSMDYGMRLEHAEAYDRIARWILASAVLAGWLVGWLLEVPRAVVDGLFAFLAGGLVLNVMKEELPEERRSSFGAFVAGAAGYGALLVVLE</sequence>
<reference evidence="3" key="1">
    <citation type="journal article" date="2019" name="Int. J. Syst. Evol. Microbiol.">
        <title>The Global Catalogue of Microorganisms (GCM) 10K type strain sequencing project: providing services to taxonomists for standard genome sequencing and annotation.</title>
        <authorList>
            <consortium name="The Broad Institute Genomics Platform"/>
            <consortium name="The Broad Institute Genome Sequencing Center for Infectious Disease"/>
            <person name="Wu L."/>
            <person name="Ma J."/>
        </authorList>
    </citation>
    <scope>NUCLEOTIDE SEQUENCE [LARGE SCALE GENOMIC DNA]</scope>
    <source>
        <strain evidence="3">CGMCC 1.13574</strain>
    </source>
</reference>
<evidence type="ECO:0000256" key="1">
    <source>
        <dbReference type="SAM" id="Phobius"/>
    </source>
</evidence>
<dbReference type="EMBL" id="JBHSGG010000002">
    <property type="protein sequence ID" value="MFC4726970.1"/>
    <property type="molecule type" value="Genomic_DNA"/>
</dbReference>
<organism evidence="2 3">
    <name type="scientific">Coralloluteibacterium thermophilum</name>
    <dbReference type="NCBI Taxonomy" id="2707049"/>
    <lineage>
        <taxon>Bacteria</taxon>
        <taxon>Pseudomonadati</taxon>
        <taxon>Pseudomonadota</taxon>
        <taxon>Gammaproteobacteria</taxon>
        <taxon>Lysobacterales</taxon>
        <taxon>Lysobacteraceae</taxon>
        <taxon>Coralloluteibacterium</taxon>
    </lineage>
</organism>
<evidence type="ECO:0008006" key="4">
    <source>
        <dbReference type="Google" id="ProtNLM"/>
    </source>
</evidence>
<keyword evidence="1" id="KW-0472">Membrane</keyword>
<keyword evidence="1" id="KW-1133">Transmembrane helix</keyword>
<feature type="transmembrane region" description="Helical" evidence="1">
    <location>
        <begin position="35"/>
        <end position="56"/>
    </location>
</feature>
<evidence type="ECO:0000313" key="2">
    <source>
        <dbReference type="EMBL" id="MFC4726970.1"/>
    </source>
</evidence>
<feature type="transmembrane region" description="Helical" evidence="1">
    <location>
        <begin position="6"/>
        <end position="23"/>
    </location>
</feature>
<feature type="transmembrane region" description="Helical" evidence="1">
    <location>
        <begin position="68"/>
        <end position="84"/>
    </location>
</feature>
<keyword evidence="1" id="KW-0812">Transmembrane</keyword>
<protein>
    <recommendedName>
        <fullName evidence="4">ZIP Zinc transporter</fullName>
    </recommendedName>
</protein>
<comment type="caution">
    <text evidence="2">The sequence shown here is derived from an EMBL/GenBank/DDBJ whole genome shotgun (WGS) entry which is preliminary data.</text>
</comment>
<feature type="transmembrane region" description="Helical" evidence="1">
    <location>
        <begin position="164"/>
        <end position="183"/>
    </location>
</feature>
<keyword evidence="3" id="KW-1185">Reference proteome</keyword>
<feature type="transmembrane region" description="Helical" evidence="1">
    <location>
        <begin position="105"/>
        <end position="126"/>
    </location>
</feature>
<dbReference type="Proteomes" id="UP001595892">
    <property type="component" value="Unassembled WGS sequence"/>
</dbReference>
<proteinExistence type="predicted"/>
<feature type="transmembrane region" description="Helical" evidence="1">
    <location>
        <begin position="189"/>
        <end position="206"/>
    </location>
</feature>
<accession>A0ABV9NGL0</accession>
<gene>
    <name evidence="2" type="ORF">ACFO3Q_02095</name>
</gene>